<accession>A0A1F5BUZ7</accession>
<dbReference type="AlphaFoldDB" id="A0A1F5BUZ7"/>
<evidence type="ECO:0000259" key="1">
    <source>
        <dbReference type="Pfam" id="PF11258"/>
    </source>
</evidence>
<dbReference type="Proteomes" id="UP000176650">
    <property type="component" value="Unassembled WGS sequence"/>
</dbReference>
<dbReference type="Gene3D" id="3.50.90.10">
    <property type="entry name" value="YerB-like"/>
    <property type="match status" value="1"/>
</dbReference>
<proteinExistence type="predicted"/>
<name>A0A1F5BUZ7_9BACT</name>
<sequence length="363" mass="39538">MRRAAYLIASVLIIGALGGILGSFFDFGGKKISITRDAASSDAEEHASGEAGDSGSGAVVVAQNPLTGESCGNGDKRPVAVMLAGDAAARPLSGIAEADIVVEMPVLQNGITRYMAVFRCEEPQDIGPVRSARHDFLPFAKSFDAVFAHWGGSYLALDILRTRAIDNIDALVNPFETFYRKEGLVAPDNGFASFAKLSQTAADMGYRADTAAKKYVHIRDEALLFGIQHIMLGYPFPYNVVFDYNPQTNTYLRSRGGKKELDGQTQKQVEVKNLIVMTASSRQVSKDYNEVDVTGEGNAVVYRNGQAVRGKWKRIAETYAKGLSLEDNKYYFVDADGAEIGLVPGKIWIAVIQQNQKVEQIFE</sequence>
<dbReference type="Pfam" id="PF11258">
    <property type="entry name" value="DUF3048"/>
    <property type="match status" value="1"/>
</dbReference>
<evidence type="ECO:0000259" key="2">
    <source>
        <dbReference type="Pfam" id="PF17479"/>
    </source>
</evidence>
<dbReference type="Pfam" id="PF17479">
    <property type="entry name" value="DUF3048_C"/>
    <property type="match status" value="1"/>
</dbReference>
<feature type="domain" description="DUF3048" evidence="1">
    <location>
        <begin position="66"/>
        <end position="206"/>
    </location>
</feature>
<evidence type="ECO:0008006" key="5">
    <source>
        <dbReference type="Google" id="ProtNLM"/>
    </source>
</evidence>
<gene>
    <name evidence="3" type="ORF">A2988_02845</name>
</gene>
<reference evidence="3 4" key="1">
    <citation type="journal article" date="2016" name="Nat. Commun.">
        <title>Thousands of microbial genomes shed light on interconnected biogeochemical processes in an aquifer system.</title>
        <authorList>
            <person name="Anantharaman K."/>
            <person name="Brown C.T."/>
            <person name="Hug L.A."/>
            <person name="Sharon I."/>
            <person name="Castelle C.J."/>
            <person name="Probst A.J."/>
            <person name="Thomas B.C."/>
            <person name="Singh A."/>
            <person name="Wilkins M.J."/>
            <person name="Karaoz U."/>
            <person name="Brodie E.L."/>
            <person name="Williams K.H."/>
            <person name="Hubbard S.S."/>
            <person name="Banfield J.F."/>
        </authorList>
    </citation>
    <scope>NUCLEOTIDE SEQUENCE [LARGE SCALE GENOMIC DNA]</scope>
</reference>
<feature type="domain" description="DUF3048" evidence="2">
    <location>
        <begin position="240"/>
        <end position="349"/>
    </location>
</feature>
<dbReference type="SUPFAM" id="SSF159774">
    <property type="entry name" value="YerB-like"/>
    <property type="match status" value="1"/>
</dbReference>
<dbReference type="InterPro" id="IPR035328">
    <property type="entry name" value="DUF3048_C"/>
</dbReference>
<dbReference type="InterPro" id="IPR023158">
    <property type="entry name" value="YerB-like_sf"/>
</dbReference>
<comment type="caution">
    <text evidence="3">The sequence shown here is derived from an EMBL/GenBank/DDBJ whole genome shotgun (WGS) entry which is preliminary data.</text>
</comment>
<organism evidence="3 4">
    <name type="scientific">Candidatus Azambacteria bacterium RIFCSPLOWO2_01_FULL_46_25</name>
    <dbReference type="NCBI Taxonomy" id="1797298"/>
    <lineage>
        <taxon>Bacteria</taxon>
        <taxon>Candidatus Azamiibacteriota</taxon>
    </lineage>
</organism>
<evidence type="ECO:0000313" key="4">
    <source>
        <dbReference type="Proteomes" id="UP000176650"/>
    </source>
</evidence>
<dbReference type="InterPro" id="IPR021416">
    <property type="entry name" value="DUF3048_N"/>
</dbReference>
<evidence type="ECO:0000313" key="3">
    <source>
        <dbReference type="EMBL" id="OGD34437.1"/>
    </source>
</evidence>
<dbReference type="EMBL" id="MEYS01000001">
    <property type="protein sequence ID" value="OGD34437.1"/>
    <property type="molecule type" value="Genomic_DNA"/>
</dbReference>
<dbReference type="STRING" id="1797298.A2988_02845"/>
<protein>
    <recommendedName>
        <fullName evidence="5">DUF3048 domain-containing protein</fullName>
    </recommendedName>
</protein>